<feature type="region of interest" description="Disordered" evidence="1">
    <location>
        <begin position="117"/>
        <end position="250"/>
    </location>
</feature>
<proteinExistence type="predicted"/>
<dbReference type="AlphaFoldDB" id="A0AA36FEC6"/>
<gene>
    <name evidence="2" type="ORF">OCTVUL_1B024798</name>
</gene>
<feature type="compositionally biased region" description="Basic and acidic residues" evidence="1">
    <location>
        <begin position="183"/>
        <end position="199"/>
    </location>
</feature>
<dbReference type="EMBL" id="OX597826">
    <property type="protein sequence ID" value="CAI9731543.1"/>
    <property type="molecule type" value="Genomic_DNA"/>
</dbReference>
<sequence>MTRSSEIEGSGGDFARSTSTPIRLIEEYNKTEPLLSDCRELVLFNGNSESTHNSIQYRGIDVAVVVLEKLVRILAESSRNIHGIIVINTHAFNSALFPEKERANTCPVKVSVHKRLLSEDNRQRPSSSQCLEIKRRRMQETHAIETPEEAEARRDADRQRRQETCALERREDSETGRYANRMGRHEPRTMERPAKRESWRNVNRLRARERSAMETPQETESRTNTDRLWKEDSRENTSLPQIQQRQANNQATYQLRLRRQRIDTERMAMEVNVLDYQSFFQEVM</sequence>
<feature type="compositionally biased region" description="Basic and acidic residues" evidence="1">
    <location>
        <begin position="138"/>
        <end position="175"/>
    </location>
</feature>
<dbReference type="Proteomes" id="UP001162480">
    <property type="component" value="Chromosome 13"/>
</dbReference>
<reference evidence="2" key="1">
    <citation type="submission" date="2023-08" db="EMBL/GenBank/DDBJ databases">
        <authorList>
            <person name="Alioto T."/>
            <person name="Alioto T."/>
            <person name="Gomez Garrido J."/>
        </authorList>
    </citation>
    <scope>NUCLEOTIDE SEQUENCE</scope>
</reference>
<feature type="compositionally biased region" description="Polar residues" evidence="1">
    <location>
        <begin position="236"/>
        <end position="250"/>
    </location>
</feature>
<evidence type="ECO:0000256" key="1">
    <source>
        <dbReference type="SAM" id="MobiDB-lite"/>
    </source>
</evidence>
<name>A0AA36FEC6_OCTVU</name>
<feature type="compositionally biased region" description="Basic and acidic residues" evidence="1">
    <location>
        <begin position="219"/>
        <end position="235"/>
    </location>
</feature>
<accession>A0AA36FEC6</accession>
<keyword evidence="3" id="KW-1185">Reference proteome</keyword>
<protein>
    <submittedName>
        <fullName evidence="2">Uncharacterized protein</fullName>
    </submittedName>
</protein>
<organism evidence="2 3">
    <name type="scientific">Octopus vulgaris</name>
    <name type="common">Common octopus</name>
    <dbReference type="NCBI Taxonomy" id="6645"/>
    <lineage>
        <taxon>Eukaryota</taxon>
        <taxon>Metazoa</taxon>
        <taxon>Spiralia</taxon>
        <taxon>Lophotrochozoa</taxon>
        <taxon>Mollusca</taxon>
        <taxon>Cephalopoda</taxon>
        <taxon>Coleoidea</taxon>
        <taxon>Octopodiformes</taxon>
        <taxon>Octopoda</taxon>
        <taxon>Incirrata</taxon>
        <taxon>Octopodidae</taxon>
        <taxon>Octopus</taxon>
    </lineage>
</organism>
<evidence type="ECO:0000313" key="3">
    <source>
        <dbReference type="Proteomes" id="UP001162480"/>
    </source>
</evidence>
<evidence type="ECO:0000313" key="2">
    <source>
        <dbReference type="EMBL" id="CAI9731543.1"/>
    </source>
</evidence>